<organism evidence="1 2">
    <name type="scientific">Paenibacillus algorifonticola</name>
    <dbReference type="NCBI Taxonomy" id="684063"/>
    <lineage>
        <taxon>Bacteria</taxon>
        <taxon>Bacillati</taxon>
        <taxon>Bacillota</taxon>
        <taxon>Bacilli</taxon>
        <taxon>Bacillales</taxon>
        <taxon>Paenibacillaceae</taxon>
        <taxon>Paenibacillus</taxon>
    </lineage>
</organism>
<dbReference type="Proteomes" id="UP000183410">
    <property type="component" value="Unassembled WGS sequence"/>
</dbReference>
<evidence type="ECO:0000313" key="2">
    <source>
        <dbReference type="Proteomes" id="UP000183410"/>
    </source>
</evidence>
<evidence type="ECO:0000313" key="1">
    <source>
        <dbReference type="EMBL" id="SFE59945.1"/>
    </source>
</evidence>
<name>A0A1I2BVC6_9BACL</name>
<proteinExistence type="predicted"/>
<accession>A0A1I2BVC6</accession>
<dbReference type="AlphaFoldDB" id="A0A1I2BVC6"/>
<dbReference type="EMBL" id="FONN01000004">
    <property type="protein sequence ID" value="SFE59945.1"/>
    <property type="molecule type" value="Genomic_DNA"/>
</dbReference>
<sequence>MACLIGKQAGLKVQSSPFIEYVWKIERHVKNSECASCAWRNYALLKSCQRFDATLTGSA</sequence>
<keyword evidence="2" id="KW-1185">Reference proteome</keyword>
<protein>
    <submittedName>
        <fullName evidence="1">Uncharacterized protein</fullName>
    </submittedName>
</protein>
<reference evidence="2" key="1">
    <citation type="submission" date="2016-10" db="EMBL/GenBank/DDBJ databases">
        <authorList>
            <person name="Varghese N."/>
            <person name="Submissions S."/>
        </authorList>
    </citation>
    <scope>NUCLEOTIDE SEQUENCE [LARGE SCALE GENOMIC DNA]</scope>
    <source>
        <strain evidence="2">CGMCC 1.10223</strain>
    </source>
</reference>
<gene>
    <name evidence="1" type="ORF">SAMN04487969_10499</name>
</gene>